<dbReference type="GO" id="GO:0016491">
    <property type="term" value="F:oxidoreductase activity"/>
    <property type="evidence" value="ECO:0007669"/>
    <property type="project" value="InterPro"/>
</dbReference>
<proteinExistence type="predicted"/>
<feature type="domain" description="Fibronectin type-III" evidence="2">
    <location>
        <begin position="1055"/>
        <end position="1161"/>
    </location>
</feature>
<dbReference type="CDD" id="cd00063">
    <property type="entry name" value="FN3"/>
    <property type="match status" value="1"/>
</dbReference>
<evidence type="ECO:0000313" key="3">
    <source>
        <dbReference type="EMBL" id="SJZ89347.1"/>
    </source>
</evidence>
<dbReference type="SUPFAM" id="SSF49503">
    <property type="entry name" value="Cupredoxins"/>
    <property type="match status" value="3"/>
</dbReference>
<reference evidence="4" key="1">
    <citation type="submission" date="2017-02" db="EMBL/GenBank/DDBJ databases">
        <authorList>
            <person name="Varghese N."/>
            <person name="Submissions S."/>
        </authorList>
    </citation>
    <scope>NUCLEOTIDE SEQUENCE [LARGE SCALE GENOMIC DNA]</scope>
    <source>
        <strain evidence="4">ATCC BAA-34</strain>
    </source>
</reference>
<dbReference type="RefSeq" id="WP_078790228.1">
    <property type="nucleotide sequence ID" value="NZ_FUWR01000009.1"/>
</dbReference>
<dbReference type="EMBL" id="FUWR01000009">
    <property type="protein sequence ID" value="SJZ89347.1"/>
    <property type="molecule type" value="Genomic_DNA"/>
</dbReference>
<dbReference type="InterPro" id="IPR013783">
    <property type="entry name" value="Ig-like_fold"/>
</dbReference>
<dbReference type="CDD" id="cd13844">
    <property type="entry name" value="CuRO_1_BOD_CotA_like"/>
    <property type="match status" value="1"/>
</dbReference>
<accession>A0A1T4PDE8</accession>
<dbReference type="InterPro" id="IPR045087">
    <property type="entry name" value="Cu-oxidase_fam"/>
</dbReference>
<sequence length="1530" mass="161429">MKRRYGSLYAMVALAIALLVGMAGMGYATPAYVPPGKDPANYPGAAATPFFDNGYLVPDLFGSTPNWNLSPSLTKFVNELAPLGCSTTNNIGQCLPVAVPDIVTYPGSDYYEIELNQYTEKLHTELGPTTLRGYRQTNNGTAGGCTDPSLNQANPCTSSNNTVAPPAAFHFLGPIIVAQKDRPVRVKLTNNLPGGTAGNLFVPVDTTIMGSGRGPLKADGTACSFVDVPGVTTPFKENGPDCASYPQNRAEIHLHGGLSPWISDGTPHQWITPAAEVTPFKRGASTQNVPDMPDPGDGAVTYYYTNQQSARLLFYHDHAVGLTRLNVYAGEVAGYLIRDAVEQDLVTRGIIPADEIPLIVMDKNFVDPATIGQLDPTWAWGTGADNGNGTRAPVSGDLWWPHVYMPAENPADVTGVNPMGRWVYGLWFWPPTTGIPYQLTSNPYYDPACEAGPTAPGCVTEHAFEPPNMPKTPNPSWVAEAFMDTMLVNGTAYPTLTVDPKAYRFRILNGAHDRFLNLQLYEATTTIKQCSITNGGSGFAVGDLITFQGGHRAIDSTHKYPQDAEASVVAVDGSGAITEIRMDNYGSHYQATPPSILTDGAGVGAAFTCTLQSDTEVAMAPAINYPEYAPLNKPYSPNDSRDGGVPDPTTKGPSWIQIGNESGFLPKPAVLPNYPVTFLLDPTQFNVGNVVDGTLRMGPAERADVIIDFCQYAGKTLILYNDAPAAYPAAVSNNDYYTGSPDLRDAGGHAGVVPGMSPNTRTVMQIKVNAGSCSSSFDLATLQNEFTSTAAGGSVFAKSQEPLIVGQSYYNDVYGVTFPGAPPTWGLSEIGDNYLSYFDTTTIANGTGVPAVTPMQPKAIHDEMGAVYDEYGRMSARLGIEVPLSNNLNQTFVMQGYIDPPTEVVDDGQVQIWKITHNGVDTHPMHFHLFDVQVINRVGWDGFKRLPDDNERGWKETLRVSPLEDTIVALRPRAPKTPFGLPNSIRKLAPALPDGTTQGFTNLQTSGPQTGQSKNPLDTNVAYNFGDEYVWHCHILSHEEQDMMRPIRFNTTKTTPDAPSGLSGNNAAGTITLNWVDPTPLSAYSPTAASNPKNEIGFEVERCAGSNCTNFAPVGTALANATTYQDMATSDSSTYRYRVMAYNAAGTSAASNIASVSIAAVNGVCGSANGQNLSAVPTTGLCTTGAASAVVNTNGSLSWTCAGINGGSSSGTCTASIPTYVVSFAATAGGTVQGTTPQTVTYNLSATTVTAVPDPGYQFVNWTIGGIPAGTNPVLTVTNVLSTLAYTANFAPLSGGYVLIFKSGLGGTVSGTTPQQVQATATATTVTAVANSGVSFLNWTDDLGNIVSTLPDLTIVNPVAARTYTANFGFLVSLGNCISGPAQVVAGSIPPPTYTFGAAGFDLVAAYLNGNLITTTAGSYSFPAGLNSDQVLTATYTLNPVGTAAPIHLINGASTINQTVLQTAYGNAATGNTLQMKAVTLGGLTANRNITLTLKGGYNNAYNANCGYSTLQGGLTVRQGKIVADNIIIK</sequence>
<dbReference type="PANTHER" id="PTHR48267">
    <property type="entry name" value="CUPREDOXIN SUPERFAMILY PROTEIN"/>
    <property type="match status" value="1"/>
</dbReference>
<dbReference type="Pfam" id="PF07731">
    <property type="entry name" value="Cu-oxidase_2"/>
    <property type="match status" value="1"/>
</dbReference>
<name>A0A1T4PDE8_9BACT</name>
<feature type="region of interest" description="Disordered" evidence="1">
    <location>
        <begin position="631"/>
        <end position="650"/>
    </location>
</feature>
<dbReference type="Pfam" id="PF18998">
    <property type="entry name" value="Flg_new_2"/>
    <property type="match status" value="2"/>
</dbReference>
<dbReference type="PANTHER" id="PTHR48267:SF1">
    <property type="entry name" value="BILIRUBIN OXIDASE"/>
    <property type="match status" value="1"/>
</dbReference>
<dbReference type="InterPro" id="IPR036116">
    <property type="entry name" value="FN3_sf"/>
</dbReference>
<dbReference type="Gene3D" id="2.60.40.10">
    <property type="entry name" value="Immunoglobulins"/>
    <property type="match status" value="1"/>
</dbReference>
<dbReference type="InterPro" id="IPR044060">
    <property type="entry name" value="Bacterial_rp_domain"/>
</dbReference>
<dbReference type="InterPro" id="IPR003961">
    <property type="entry name" value="FN3_dom"/>
</dbReference>
<evidence type="ECO:0000259" key="2">
    <source>
        <dbReference type="PROSITE" id="PS50853"/>
    </source>
</evidence>
<evidence type="ECO:0000313" key="4">
    <source>
        <dbReference type="Proteomes" id="UP000190102"/>
    </source>
</evidence>
<dbReference type="Proteomes" id="UP000190102">
    <property type="component" value="Unassembled WGS sequence"/>
</dbReference>
<dbReference type="Gene3D" id="2.60.40.420">
    <property type="entry name" value="Cupredoxins - blue copper proteins"/>
    <property type="match status" value="3"/>
</dbReference>
<dbReference type="GO" id="GO:0005507">
    <property type="term" value="F:copper ion binding"/>
    <property type="evidence" value="ECO:0007669"/>
    <property type="project" value="InterPro"/>
</dbReference>
<dbReference type="InterPro" id="IPR011706">
    <property type="entry name" value="Cu-oxidase_C"/>
</dbReference>
<keyword evidence="4" id="KW-1185">Reference proteome</keyword>
<gene>
    <name evidence="3" type="ORF">SAMN02745119_01942</name>
</gene>
<dbReference type="STRING" id="115783.SAMN02745119_01942"/>
<protein>
    <submittedName>
        <fullName evidence="3">Repeat domain (List_Bact_rpt)</fullName>
    </submittedName>
</protein>
<evidence type="ECO:0000256" key="1">
    <source>
        <dbReference type="SAM" id="MobiDB-lite"/>
    </source>
</evidence>
<dbReference type="PROSITE" id="PS50853">
    <property type="entry name" value="FN3"/>
    <property type="match status" value="1"/>
</dbReference>
<organism evidence="3 4">
    <name type="scientific">Trichlorobacter thiogenes</name>
    <dbReference type="NCBI Taxonomy" id="115783"/>
    <lineage>
        <taxon>Bacteria</taxon>
        <taxon>Pseudomonadati</taxon>
        <taxon>Thermodesulfobacteriota</taxon>
        <taxon>Desulfuromonadia</taxon>
        <taxon>Geobacterales</taxon>
        <taxon>Geobacteraceae</taxon>
        <taxon>Trichlorobacter</taxon>
    </lineage>
</organism>
<dbReference type="SUPFAM" id="SSF49265">
    <property type="entry name" value="Fibronectin type III"/>
    <property type="match status" value="1"/>
</dbReference>
<dbReference type="InterPro" id="IPR008972">
    <property type="entry name" value="Cupredoxin"/>
</dbReference>
<dbReference type="OrthoDB" id="9757546at2"/>